<dbReference type="RefSeq" id="WP_273616405.1">
    <property type="nucleotide sequence ID" value="NZ_CP117417.1"/>
</dbReference>
<keyword evidence="1" id="KW-0812">Transmembrane</keyword>
<dbReference type="Proteomes" id="UP001218231">
    <property type="component" value="Chromosome"/>
</dbReference>
<name>A0ABY7TTK3_9SPHN</name>
<gene>
    <name evidence="2" type="ORF">PQ457_08165</name>
</gene>
<reference evidence="2 3" key="1">
    <citation type="submission" date="2023-02" db="EMBL/GenBank/DDBJ databases">
        <title>Genome sequence of Novosphingobium humi KACC 19094.</title>
        <authorList>
            <person name="Kim S."/>
            <person name="Heo J."/>
            <person name="Kwon S.-W."/>
        </authorList>
    </citation>
    <scope>NUCLEOTIDE SEQUENCE [LARGE SCALE GENOMIC DNA]</scope>
    <source>
        <strain evidence="2 3">KACC 19094</strain>
    </source>
</reference>
<feature type="transmembrane region" description="Helical" evidence="1">
    <location>
        <begin position="75"/>
        <end position="95"/>
    </location>
</feature>
<evidence type="ECO:0000313" key="3">
    <source>
        <dbReference type="Proteomes" id="UP001218231"/>
    </source>
</evidence>
<evidence type="ECO:0000256" key="1">
    <source>
        <dbReference type="SAM" id="Phobius"/>
    </source>
</evidence>
<keyword evidence="1" id="KW-1133">Transmembrane helix</keyword>
<dbReference type="EMBL" id="CP117417">
    <property type="protein sequence ID" value="WCT75941.1"/>
    <property type="molecule type" value="Genomic_DNA"/>
</dbReference>
<sequence>MMDWVPVIFLILKGSVIGTAMFFAVKWHYDQDRNSNDEGAGAQWTSELRIFVTMLVALTVSLIGIVYAGCWGDKAVGGWGGALAFVLTLAVFLVAKPTAEADLYDRLGQAGHALDGEGIQHLDTLKQAIEPLRDALIRRRDSLLREKIYFSIAVTISALAWVYGDVAAGWFSFVR</sequence>
<proteinExistence type="predicted"/>
<feature type="transmembrane region" description="Helical" evidence="1">
    <location>
        <begin position="6"/>
        <end position="29"/>
    </location>
</feature>
<protein>
    <submittedName>
        <fullName evidence="2">Uncharacterized protein</fullName>
    </submittedName>
</protein>
<keyword evidence="1" id="KW-0472">Membrane</keyword>
<feature type="transmembrane region" description="Helical" evidence="1">
    <location>
        <begin position="148"/>
        <end position="173"/>
    </location>
</feature>
<evidence type="ECO:0000313" key="2">
    <source>
        <dbReference type="EMBL" id="WCT75941.1"/>
    </source>
</evidence>
<accession>A0ABY7TTK3</accession>
<keyword evidence="3" id="KW-1185">Reference proteome</keyword>
<organism evidence="2 3">
    <name type="scientific">Novosphingobium humi</name>
    <dbReference type="NCBI Taxonomy" id="2282397"/>
    <lineage>
        <taxon>Bacteria</taxon>
        <taxon>Pseudomonadati</taxon>
        <taxon>Pseudomonadota</taxon>
        <taxon>Alphaproteobacteria</taxon>
        <taxon>Sphingomonadales</taxon>
        <taxon>Sphingomonadaceae</taxon>
        <taxon>Novosphingobium</taxon>
    </lineage>
</organism>
<feature type="transmembrane region" description="Helical" evidence="1">
    <location>
        <begin position="50"/>
        <end position="69"/>
    </location>
</feature>